<dbReference type="Gene3D" id="3.40.50.1820">
    <property type="entry name" value="alpha/beta hydrolase"/>
    <property type="match status" value="1"/>
</dbReference>
<dbReference type="EMBL" id="JAAOYM010000001">
    <property type="protein sequence ID" value="NIJ11257.1"/>
    <property type="molecule type" value="Genomic_DNA"/>
</dbReference>
<evidence type="ECO:0000256" key="1">
    <source>
        <dbReference type="SAM" id="MobiDB-lite"/>
    </source>
</evidence>
<dbReference type="InterPro" id="IPR000073">
    <property type="entry name" value="AB_hydrolase_1"/>
</dbReference>
<feature type="chain" id="PRO_5038918776" evidence="2">
    <location>
        <begin position="34"/>
        <end position="327"/>
    </location>
</feature>
<keyword evidence="2" id="KW-0732">Signal</keyword>
<evidence type="ECO:0000256" key="2">
    <source>
        <dbReference type="SAM" id="SignalP"/>
    </source>
</evidence>
<comment type="caution">
    <text evidence="4">The sequence shown here is derived from an EMBL/GenBank/DDBJ whole genome shotgun (WGS) entry which is preliminary data.</text>
</comment>
<keyword evidence="5" id="KW-1185">Reference proteome</keyword>
<evidence type="ECO:0000313" key="4">
    <source>
        <dbReference type="EMBL" id="NIJ11257.1"/>
    </source>
</evidence>
<proteinExistence type="predicted"/>
<dbReference type="InterPro" id="IPR006311">
    <property type="entry name" value="TAT_signal"/>
</dbReference>
<feature type="region of interest" description="Disordered" evidence="1">
    <location>
        <begin position="1"/>
        <end position="20"/>
    </location>
</feature>
<dbReference type="Pfam" id="PF12697">
    <property type="entry name" value="Abhydrolase_6"/>
    <property type="match status" value="1"/>
</dbReference>
<gene>
    <name evidence="4" type="ORF">FHU38_001601</name>
</gene>
<feature type="domain" description="AB hydrolase-1" evidence="3">
    <location>
        <begin position="64"/>
        <end position="311"/>
    </location>
</feature>
<organism evidence="4 5">
    <name type="scientific">Saccharomonospora amisosensis</name>
    <dbReference type="NCBI Taxonomy" id="1128677"/>
    <lineage>
        <taxon>Bacteria</taxon>
        <taxon>Bacillati</taxon>
        <taxon>Actinomycetota</taxon>
        <taxon>Actinomycetes</taxon>
        <taxon>Pseudonocardiales</taxon>
        <taxon>Pseudonocardiaceae</taxon>
        <taxon>Saccharomonospora</taxon>
    </lineage>
</organism>
<dbReference type="InterPro" id="IPR029058">
    <property type="entry name" value="AB_hydrolase_fold"/>
</dbReference>
<dbReference type="PROSITE" id="PS51318">
    <property type="entry name" value="TAT"/>
    <property type="match status" value="1"/>
</dbReference>
<dbReference type="RefSeq" id="WP_208415591.1">
    <property type="nucleotide sequence ID" value="NZ_JAAOYM010000001.1"/>
</dbReference>
<feature type="signal peptide" evidence="2">
    <location>
        <begin position="1"/>
        <end position="33"/>
    </location>
</feature>
<reference evidence="4 5" key="1">
    <citation type="submission" date="2020-03" db="EMBL/GenBank/DDBJ databases">
        <title>Sequencing the genomes of 1000 actinobacteria strains.</title>
        <authorList>
            <person name="Klenk H.-P."/>
        </authorList>
    </citation>
    <scope>NUCLEOTIDE SEQUENCE [LARGE SCALE GENOMIC DNA]</scope>
    <source>
        <strain evidence="4 5">DSM 45685</strain>
    </source>
</reference>
<accession>A0A7X5UNY8</accession>
<evidence type="ECO:0000259" key="3">
    <source>
        <dbReference type="Pfam" id="PF12697"/>
    </source>
</evidence>
<evidence type="ECO:0000313" key="5">
    <source>
        <dbReference type="Proteomes" id="UP000545493"/>
    </source>
</evidence>
<name>A0A7X5UNY8_9PSEU</name>
<protein>
    <submittedName>
        <fullName evidence="4">Pimeloyl-ACP methyl ester carboxylesterase</fullName>
    </submittedName>
</protein>
<dbReference type="SUPFAM" id="SSF53474">
    <property type="entry name" value="alpha/beta-Hydrolases"/>
    <property type="match status" value="1"/>
</dbReference>
<feature type="compositionally biased region" description="Basic residues" evidence="1">
    <location>
        <begin position="1"/>
        <end position="17"/>
    </location>
</feature>
<sequence>MSKLKSKLKSTHPRRGALRAAATAAAAGGLTLAADSSAAASAAGQSPPTFVTVTGAGGTPGGIDALSLRGHRTVGVTLPGHSATDAQFALDYQCPQQPESLARRPSPMAGVGLDQFTAAAVEVVRRVAAFGPVILYGGSMGGATLNRVGNTVPHLIDRIVYDTAFCCVDLASADDYLATPEGATSLAGNLAAVIVADPATIGAVRSNYRTADQDALAGLKEALMAGATDAEFHAMLASLHPDESLTASSENSRVRAHTWGRIPRTYIRHTRDRIIPIELQDRMISEADRLTPHNRFDVRTVDAPHAPNAEQFGRIVDILDQLPECTR</sequence>
<dbReference type="AlphaFoldDB" id="A0A7X5UNY8"/>
<dbReference type="Proteomes" id="UP000545493">
    <property type="component" value="Unassembled WGS sequence"/>
</dbReference>
<dbReference type="GO" id="GO:0003824">
    <property type="term" value="F:catalytic activity"/>
    <property type="evidence" value="ECO:0007669"/>
    <property type="project" value="UniProtKB-ARBA"/>
</dbReference>